<dbReference type="RefSeq" id="WP_117396949.1">
    <property type="nucleotide sequence ID" value="NZ_CP021331.1"/>
</dbReference>
<dbReference type="AlphaFoldDB" id="A0A2R4MJ42"/>
<evidence type="ECO:0000313" key="1">
    <source>
        <dbReference type="EMBL" id="AVX06001.1"/>
    </source>
</evidence>
<proteinExistence type="predicted"/>
<dbReference type="Proteomes" id="UP000258927">
    <property type="component" value="Plasmid pHL2708X3"/>
</dbReference>
<dbReference type="KEGG" id="mmyr:MXMO3_03498"/>
<sequence length="118" mass="13327">MAKDHATETYGIGHIPFTLLKEQIDNVGGEITIKVIKVLNPIVQGSKKELGEKLVFAVFYKNPDGKYFDAVQKHDGKRKLFMDAEVLTSTLAKMQLLDDNITIPLRTEQNLIHFDSLK</sequence>
<name>A0A2R4MJ42_9HYPH</name>
<accession>A0A2R4MJ42</accession>
<evidence type="ECO:0000313" key="2">
    <source>
        <dbReference type="Proteomes" id="UP000258927"/>
    </source>
</evidence>
<organism evidence="1 2">
    <name type="scientific">Maritalea myrionectae</name>
    <dbReference type="NCBI Taxonomy" id="454601"/>
    <lineage>
        <taxon>Bacteria</taxon>
        <taxon>Pseudomonadati</taxon>
        <taxon>Pseudomonadota</taxon>
        <taxon>Alphaproteobacteria</taxon>
        <taxon>Hyphomicrobiales</taxon>
        <taxon>Devosiaceae</taxon>
        <taxon>Maritalea</taxon>
    </lineage>
</organism>
<reference evidence="1 2" key="1">
    <citation type="submission" date="2017-05" db="EMBL/GenBank/DDBJ databases">
        <title>Genome Analysis of Maritalea myrionectae HL2708#5.</title>
        <authorList>
            <consortium name="Cotde Inc.-PKNU"/>
            <person name="Jang D."/>
            <person name="Oh H.-M."/>
        </authorList>
    </citation>
    <scope>NUCLEOTIDE SEQUENCE [LARGE SCALE GENOMIC DNA]</scope>
    <source>
        <strain evidence="1 2">HL2708#5</strain>
        <plasmid evidence="2">phl2708x3</plasmid>
    </source>
</reference>
<geneLocation type="plasmid" evidence="2">
    <name>phl2708x3</name>
</geneLocation>
<gene>
    <name evidence="1" type="ORF">MXMO3_03498</name>
</gene>
<protein>
    <submittedName>
        <fullName evidence="1">Uncharacterized protein</fullName>
    </submittedName>
</protein>
<keyword evidence="2" id="KW-1185">Reference proteome</keyword>
<dbReference type="EMBL" id="CP021331">
    <property type="protein sequence ID" value="AVX06001.1"/>
    <property type="molecule type" value="Genomic_DNA"/>
</dbReference>
<keyword evidence="1" id="KW-0614">Plasmid</keyword>